<dbReference type="Pfam" id="PF00106">
    <property type="entry name" value="adh_short"/>
    <property type="match status" value="1"/>
</dbReference>
<dbReference type="GO" id="GO:0004316">
    <property type="term" value="F:3-oxoacyl-[acyl-carrier-protein] reductase (NADPH) activity"/>
    <property type="evidence" value="ECO:0007669"/>
    <property type="project" value="UniProtKB-EC"/>
</dbReference>
<proteinExistence type="inferred from homology"/>
<evidence type="ECO:0000259" key="4">
    <source>
        <dbReference type="SMART" id="SM00822"/>
    </source>
</evidence>
<dbReference type="InterPro" id="IPR036291">
    <property type="entry name" value="NAD(P)-bd_dom_sf"/>
</dbReference>
<dbReference type="InterPro" id="IPR051911">
    <property type="entry name" value="SDR_oxidoreductase"/>
</dbReference>
<sequence length="317" mass="34556">MTSDSTVPAFGTTMRTGIALFGRQAGMTTARRARSHMRTVLITGTSSGIGQITAKVLVSKGWHVFATMRNLEKKGPLEKSVEEAEGPGRLTFVALDVTDPASIEAAVADILSQTGGTLDAVVHNAGVAIAGAHEDLPDAEIRRVMETNFFGVLGLTRALLPTFREQRHGRIVCISSQSAFAGQPTNSIYCASKWALEGWAESIAYELDPFGIDVVLVEPGPYKTEIWEATERVTPPGGPYTNWVRLVMRGADAHAEKHARDPEEVAQVVATALETPNPKFRYPVGFFAKLDFFLRGKVPSRFIRRGTTRYLGIPRTR</sequence>
<dbReference type="EC" id="1.1.1.100" evidence="5"/>
<name>A0A0A8K1H1_9HYPH</name>
<dbReference type="Proteomes" id="UP000031643">
    <property type="component" value="Chromosome"/>
</dbReference>
<evidence type="ECO:0000313" key="5">
    <source>
        <dbReference type="EMBL" id="BAQ16770.1"/>
    </source>
</evidence>
<dbReference type="KEGG" id="mcg:GL4_1312"/>
<dbReference type="InterPro" id="IPR002347">
    <property type="entry name" value="SDR_fam"/>
</dbReference>
<evidence type="ECO:0000256" key="2">
    <source>
        <dbReference type="ARBA" id="ARBA00023002"/>
    </source>
</evidence>
<dbReference type="RefSeq" id="WP_244462693.1">
    <property type="nucleotide sequence ID" value="NZ_AP014648.1"/>
</dbReference>
<reference evidence="5 6" key="1">
    <citation type="submission" date="2014-09" db="EMBL/GenBank/DDBJ databases">
        <title>Genome sequencing of Methyloceanibacter caenitepidi Gela4.</title>
        <authorList>
            <person name="Takeuchi M."/>
            <person name="Susumu S."/>
            <person name="Kamagata Y."/>
            <person name="Oshima K."/>
            <person name="Hattori M."/>
            <person name="Iwasaki W."/>
        </authorList>
    </citation>
    <scope>NUCLEOTIDE SEQUENCE [LARGE SCALE GENOMIC DNA]</scope>
    <source>
        <strain evidence="5 6">Gela4</strain>
    </source>
</reference>
<dbReference type="PRINTS" id="PR00081">
    <property type="entry name" value="GDHRDH"/>
</dbReference>
<accession>A0A0A8K1H1</accession>
<dbReference type="PROSITE" id="PS00061">
    <property type="entry name" value="ADH_SHORT"/>
    <property type="match status" value="1"/>
</dbReference>
<feature type="domain" description="Ketoreductase" evidence="4">
    <location>
        <begin position="38"/>
        <end position="220"/>
    </location>
</feature>
<comment type="similarity">
    <text evidence="1 3">Belongs to the short-chain dehydrogenases/reductases (SDR) family.</text>
</comment>
<dbReference type="STRING" id="1384459.GL4_1312"/>
<keyword evidence="6" id="KW-1185">Reference proteome</keyword>
<dbReference type="EMBL" id="AP014648">
    <property type="protein sequence ID" value="BAQ16770.1"/>
    <property type="molecule type" value="Genomic_DNA"/>
</dbReference>
<dbReference type="InterPro" id="IPR057326">
    <property type="entry name" value="KR_dom"/>
</dbReference>
<protein>
    <submittedName>
        <fullName evidence="5">3-oxoacyl-[acyl-carrier protein] reductase</fullName>
        <ecNumber evidence="5">1.1.1.100</ecNumber>
    </submittedName>
</protein>
<dbReference type="InterPro" id="IPR020904">
    <property type="entry name" value="Sc_DH/Rdtase_CS"/>
</dbReference>
<dbReference type="PANTHER" id="PTHR43976">
    <property type="entry name" value="SHORT CHAIN DEHYDROGENASE"/>
    <property type="match status" value="1"/>
</dbReference>
<dbReference type="HOGENOM" id="CLU_010194_2_9_5"/>
<dbReference type="SMART" id="SM00822">
    <property type="entry name" value="PKS_KR"/>
    <property type="match status" value="1"/>
</dbReference>
<organism evidence="5 6">
    <name type="scientific">Methyloceanibacter caenitepidi</name>
    <dbReference type="NCBI Taxonomy" id="1384459"/>
    <lineage>
        <taxon>Bacteria</taxon>
        <taxon>Pseudomonadati</taxon>
        <taxon>Pseudomonadota</taxon>
        <taxon>Alphaproteobacteria</taxon>
        <taxon>Hyphomicrobiales</taxon>
        <taxon>Hyphomicrobiaceae</taxon>
        <taxon>Methyloceanibacter</taxon>
    </lineage>
</organism>
<keyword evidence="2 5" id="KW-0560">Oxidoreductase</keyword>
<evidence type="ECO:0000256" key="1">
    <source>
        <dbReference type="ARBA" id="ARBA00006484"/>
    </source>
</evidence>
<dbReference type="PRINTS" id="PR00080">
    <property type="entry name" value="SDRFAMILY"/>
</dbReference>
<dbReference type="Gene3D" id="3.40.50.720">
    <property type="entry name" value="NAD(P)-binding Rossmann-like Domain"/>
    <property type="match status" value="1"/>
</dbReference>
<dbReference type="AlphaFoldDB" id="A0A0A8K1H1"/>
<dbReference type="SUPFAM" id="SSF51735">
    <property type="entry name" value="NAD(P)-binding Rossmann-fold domains"/>
    <property type="match status" value="1"/>
</dbReference>
<gene>
    <name evidence="5" type="ORF">GL4_1312</name>
</gene>
<dbReference type="PANTHER" id="PTHR43976:SF16">
    <property type="entry name" value="SHORT-CHAIN DEHYDROGENASE_REDUCTASE FAMILY PROTEIN"/>
    <property type="match status" value="1"/>
</dbReference>
<evidence type="ECO:0000256" key="3">
    <source>
        <dbReference type="RuleBase" id="RU000363"/>
    </source>
</evidence>
<evidence type="ECO:0000313" key="6">
    <source>
        <dbReference type="Proteomes" id="UP000031643"/>
    </source>
</evidence>
<dbReference type="CDD" id="cd05374">
    <property type="entry name" value="17beta-HSD-like_SDR_c"/>
    <property type="match status" value="1"/>
</dbReference>